<feature type="region of interest" description="Disordered" evidence="1">
    <location>
        <begin position="40"/>
        <end position="61"/>
    </location>
</feature>
<accession>A0A5B7K4A8</accession>
<gene>
    <name evidence="2" type="ORF">E2C01_097309</name>
</gene>
<name>A0A5B7K4A8_PORTR</name>
<evidence type="ECO:0000256" key="1">
    <source>
        <dbReference type="SAM" id="MobiDB-lite"/>
    </source>
</evidence>
<keyword evidence="3" id="KW-1185">Reference proteome</keyword>
<evidence type="ECO:0000313" key="2">
    <source>
        <dbReference type="EMBL" id="MPD01766.1"/>
    </source>
</evidence>
<sequence length="61" mass="6689">MISSIMLCANRVSTPFSEAEAERRWPGTCLGVPLDPFCPSPDPAEPRRRSGEALLGEELPF</sequence>
<evidence type="ECO:0000313" key="3">
    <source>
        <dbReference type="Proteomes" id="UP000324222"/>
    </source>
</evidence>
<dbReference type="Proteomes" id="UP000324222">
    <property type="component" value="Unassembled WGS sequence"/>
</dbReference>
<dbReference type="EMBL" id="VSRR010128532">
    <property type="protein sequence ID" value="MPD01766.1"/>
    <property type="molecule type" value="Genomic_DNA"/>
</dbReference>
<comment type="caution">
    <text evidence="2">The sequence shown here is derived from an EMBL/GenBank/DDBJ whole genome shotgun (WGS) entry which is preliminary data.</text>
</comment>
<dbReference type="AlphaFoldDB" id="A0A5B7K4A8"/>
<reference evidence="2 3" key="1">
    <citation type="submission" date="2019-05" db="EMBL/GenBank/DDBJ databases">
        <title>Another draft genome of Portunus trituberculatus and its Hox gene families provides insights of decapod evolution.</title>
        <authorList>
            <person name="Jeong J.-H."/>
            <person name="Song I."/>
            <person name="Kim S."/>
            <person name="Choi T."/>
            <person name="Kim D."/>
            <person name="Ryu S."/>
            <person name="Kim W."/>
        </authorList>
    </citation>
    <scope>NUCLEOTIDE SEQUENCE [LARGE SCALE GENOMIC DNA]</scope>
    <source>
        <tissue evidence="2">Muscle</tissue>
    </source>
</reference>
<proteinExistence type="predicted"/>
<organism evidence="2 3">
    <name type="scientific">Portunus trituberculatus</name>
    <name type="common">Swimming crab</name>
    <name type="synonym">Neptunus trituberculatus</name>
    <dbReference type="NCBI Taxonomy" id="210409"/>
    <lineage>
        <taxon>Eukaryota</taxon>
        <taxon>Metazoa</taxon>
        <taxon>Ecdysozoa</taxon>
        <taxon>Arthropoda</taxon>
        <taxon>Crustacea</taxon>
        <taxon>Multicrustacea</taxon>
        <taxon>Malacostraca</taxon>
        <taxon>Eumalacostraca</taxon>
        <taxon>Eucarida</taxon>
        <taxon>Decapoda</taxon>
        <taxon>Pleocyemata</taxon>
        <taxon>Brachyura</taxon>
        <taxon>Eubrachyura</taxon>
        <taxon>Portunoidea</taxon>
        <taxon>Portunidae</taxon>
        <taxon>Portuninae</taxon>
        <taxon>Portunus</taxon>
    </lineage>
</organism>
<protein>
    <submittedName>
        <fullName evidence="2">Uncharacterized protein</fullName>
    </submittedName>
</protein>